<comment type="caution">
    <text evidence="6">The sequence shown here is derived from an EMBL/GenBank/DDBJ whole genome shotgun (WGS) entry which is preliminary data.</text>
</comment>
<dbReference type="RefSeq" id="WP_160610136.1">
    <property type="nucleotide sequence ID" value="NZ_WTZA01000001.1"/>
</dbReference>
<sequence length="483" mass="51055">MTEISLHRPFPAHEVAAWDYETDVAVIGFGAAGACAAIEAAGAGARVMLFERNSGSGGASALSGGEIYIGGGTDAQKAAGFDDTTEALAAYLKLAGGPCADEAKCDLYAAEALDHYAWLKAQGVPYRGNYMPGKVIEPTDDSTLIWSGSEAAAPFCDLATPAPRGHVIQHMGWGGGRPLVDILEAGARERGVEIVTDARAVALVRDGERIVGAVMRIDNQNRFVRAAKGVVLAAGGFVMNEGMRRKYCPDTFRIADPIGDKDDGSGIELGVSAGGDAIHMDQFFTTCPWTMPEPHAKGVFVNIAGQRFINEDCYHGRVSRTAVDQPGGKVYLLLDSAHFEQPPEFARVSIAGTGDTWEEVEAELEMPAGTLAATMAFYNAHAREGRDPLYGKRTPILVPLDQGPFVALELDFQASYFSFFTLGGLKTSVDGEVLDRGGTPVPGLYAAGRCTSGLPAWGHGYSSGMSLADCTFFGRRAGRKAAA</sequence>
<dbReference type="GO" id="GO:0016491">
    <property type="term" value="F:oxidoreductase activity"/>
    <property type="evidence" value="ECO:0007669"/>
    <property type="project" value="UniProtKB-KW"/>
</dbReference>
<keyword evidence="4" id="KW-0560">Oxidoreductase</keyword>
<evidence type="ECO:0000313" key="7">
    <source>
        <dbReference type="Proteomes" id="UP000439522"/>
    </source>
</evidence>
<dbReference type="InterPro" id="IPR036188">
    <property type="entry name" value="FAD/NAD-bd_sf"/>
</dbReference>
<feature type="domain" description="FAD-dependent oxidoreductase 2 FAD-binding" evidence="5">
    <location>
        <begin position="23"/>
        <end position="454"/>
    </location>
</feature>
<dbReference type="EMBL" id="WTZA01000001">
    <property type="protein sequence ID" value="MXO74373.1"/>
    <property type="molecule type" value="Genomic_DNA"/>
</dbReference>
<dbReference type="AlphaFoldDB" id="A0A6I4TBF4"/>
<keyword evidence="2" id="KW-0285">Flavoprotein</keyword>
<dbReference type="InterPro" id="IPR027477">
    <property type="entry name" value="Succ_DH/fumarate_Rdtase_cat_sf"/>
</dbReference>
<dbReference type="Gene3D" id="3.90.700.10">
    <property type="entry name" value="Succinate dehydrogenase/fumarate reductase flavoprotein, catalytic domain"/>
    <property type="match status" value="1"/>
</dbReference>
<evidence type="ECO:0000256" key="4">
    <source>
        <dbReference type="ARBA" id="ARBA00023002"/>
    </source>
</evidence>
<evidence type="ECO:0000259" key="5">
    <source>
        <dbReference type="Pfam" id="PF00890"/>
    </source>
</evidence>
<reference evidence="6 7" key="1">
    <citation type="submission" date="2019-12" db="EMBL/GenBank/DDBJ databases">
        <title>Genomic-based taxomic classification of the family Erythrobacteraceae.</title>
        <authorList>
            <person name="Xu L."/>
        </authorList>
    </citation>
    <scope>NUCLEOTIDE SEQUENCE [LARGE SCALE GENOMIC DNA]</scope>
    <source>
        <strain evidence="6 7">100921-2</strain>
    </source>
</reference>
<dbReference type="PANTHER" id="PTHR43400:SF10">
    <property type="entry name" value="3-OXOSTEROID 1-DEHYDROGENASE"/>
    <property type="match status" value="1"/>
</dbReference>
<proteinExistence type="predicted"/>
<dbReference type="OrthoDB" id="3178130at2"/>
<gene>
    <name evidence="6" type="ORF">GRI40_03925</name>
</gene>
<name>A0A6I4TBF4_9SPHN</name>
<keyword evidence="3" id="KW-0274">FAD</keyword>
<dbReference type="SUPFAM" id="SSF56425">
    <property type="entry name" value="Succinate dehydrogenase/fumarate reductase flavoprotein, catalytic domain"/>
    <property type="match status" value="1"/>
</dbReference>
<comment type="cofactor">
    <cofactor evidence="1">
        <name>FAD</name>
        <dbReference type="ChEBI" id="CHEBI:57692"/>
    </cofactor>
</comment>
<dbReference type="InterPro" id="IPR050315">
    <property type="entry name" value="FAD-oxidoreductase_2"/>
</dbReference>
<evidence type="ECO:0000256" key="3">
    <source>
        <dbReference type="ARBA" id="ARBA00022827"/>
    </source>
</evidence>
<dbReference type="NCBIfam" id="NF005510">
    <property type="entry name" value="PRK07121.1-3"/>
    <property type="match status" value="1"/>
</dbReference>
<dbReference type="InterPro" id="IPR003953">
    <property type="entry name" value="FAD-dep_OxRdtase_2_FAD-bd"/>
</dbReference>
<dbReference type="GO" id="GO:0008202">
    <property type="term" value="P:steroid metabolic process"/>
    <property type="evidence" value="ECO:0007669"/>
    <property type="project" value="UniProtKB-ARBA"/>
</dbReference>
<organism evidence="6 7">
    <name type="scientific">Tsuneonella aeria</name>
    <dbReference type="NCBI Taxonomy" id="1837929"/>
    <lineage>
        <taxon>Bacteria</taxon>
        <taxon>Pseudomonadati</taxon>
        <taxon>Pseudomonadota</taxon>
        <taxon>Alphaproteobacteria</taxon>
        <taxon>Sphingomonadales</taxon>
        <taxon>Erythrobacteraceae</taxon>
        <taxon>Tsuneonella</taxon>
    </lineage>
</organism>
<dbReference type="Pfam" id="PF00890">
    <property type="entry name" value="FAD_binding_2"/>
    <property type="match status" value="1"/>
</dbReference>
<protein>
    <submittedName>
        <fullName evidence="6">FAD-dependent oxidoreductase</fullName>
    </submittedName>
</protein>
<evidence type="ECO:0000256" key="1">
    <source>
        <dbReference type="ARBA" id="ARBA00001974"/>
    </source>
</evidence>
<evidence type="ECO:0000256" key="2">
    <source>
        <dbReference type="ARBA" id="ARBA00022630"/>
    </source>
</evidence>
<dbReference type="Gene3D" id="3.50.50.60">
    <property type="entry name" value="FAD/NAD(P)-binding domain"/>
    <property type="match status" value="1"/>
</dbReference>
<keyword evidence="7" id="KW-1185">Reference proteome</keyword>
<dbReference type="PANTHER" id="PTHR43400">
    <property type="entry name" value="FUMARATE REDUCTASE"/>
    <property type="match status" value="1"/>
</dbReference>
<accession>A0A6I4TBF4</accession>
<dbReference type="SUPFAM" id="SSF51905">
    <property type="entry name" value="FAD/NAD(P)-binding domain"/>
    <property type="match status" value="1"/>
</dbReference>
<dbReference type="PRINTS" id="PR00411">
    <property type="entry name" value="PNDRDTASEI"/>
</dbReference>
<dbReference type="Proteomes" id="UP000439522">
    <property type="component" value="Unassembled WGS sequence"/>
</dbReference>
<evidence type="ECO:0000313" key="6">
    <source>
        <dbReference type="EMBL" id="MXO74373.1"/>
    </source>
</evidence>